<dbReference type="GO" id="GO:0060271">
    <property type="term" value="P:cilium assembly"/>
    <property type="evidence" value="ECO:0007669"/>
    <property type="project" value="TreeGrafter"/>
</dbReference>
<evidence type="ECO:0000313" key="6">
    <source>
        <dbReference type="EMBL" id="ENN81721.1"/>
    </source>
</evidence>
<dbReference type="AlphaFoldDB" id="N6UM26"/>
<dbReference type="EMBL" id="KB740070">
    <property type="protein sequence ID" value="ENN81721.1"/>
    <property type="molecule type" value="Genomic_DNA"/>
</dbReference>
<keyword evidence="3" id="KW-0970">Cilium biogenesis/degradation</keyword>
<keyword evidence="5" id="KW-0966">Cell projection</keyword>
<feature type="non-terminal residue" evidence="6">
    <location>
        <position position="1"/>
    </location>
</feature>
<evidence type="ECO:0000256" key="1">
    <source>
        <dbReference type="ARBA" id="ARBA00004120"/>
    </source>
</evidence>
<evidence type="ECO:0000256" key="3">
    <source>
        <dbReference type="ARBA" id="ARBA00022794"/>
    </source>
</evidence>
<dbReference type="OMA" id="SLDCWSR"/>
<dbReference type="HOGENOM" id="CLU_775164_0_0_1"/>
<accession>N6UM26</accession>
<dbReference type="Pfam" id="PF07162">
    <property type="entry name" value="B9-C2"/>
    <property type="match status" value="1"/>
</dbReference>
<reference evidence="6" key="1">
    <citation type="journal article" date="2013" name="Genome Biol.">
        <title>Draft genome of the mountain pine beetle, Dendroctonus ponderosae Hopkins, a major forest pest.</title>
        <authorList>
            <person name="Keeling C.I."/>
            <person name="Yuen M.M."/>
            <person name="Liao N.Y."/>
            <person name="Docking T.R."/>
            <person name="Chan S.K."/>
            <person name="Taylor G.A."/>
            <person name="Palmquist D.L."/>
            <person name="Jackman S.D."/>
            <person name="Nguyen A."/>
            <person name="Li M."/>
            <person name="Henderson H."/>
            <person name="Janes J.K."/>
            <person name="Zhao Y."/>
            <person name="Pandoh P."/>
            <person name="Moore R."/>
            <person name="Sperling F.A."/>
            <person name="Huber D.P."/>
            <person name="Birol I."/>
            <person name="Jones S.J."/>
            <person name="Bohlmann J."/>
        </authorList>
    </citation>
    <scope>NUCLEOTIDE SEQUENCE</scope>
</reference>
<proteinExistence type="predicted"/>
<dbReference type="OrthoDB" id="10263520at2759"/>
<dbReference type="InterPro" id="IPR010796">
    <property type="entry name" value="C2_B9-type_dom"/>
</dbReference>
<name>N6UM26_DENPD</name>
<protein>
    <submittedName>
        <fullName evidence="6">Uncharacterized protein</fullName>
    </submittedName>
</protein>
<dbReference type="PANTHER" id="PTHR12968">
    <property type="entry name" value="B9 DOMAIN-CONTAINING"/>
    <property type="match status" value="1"/>
</dbReference>
<feature type="non-terminal residue" evidence="6">
    <location>
        <position position="358"/>
    </location>
</feature>
<evidence type="ECO:0000256" key="5">
    <source>
        <dbReference type="ARBA" id="ARBA00023273"/>
    </source>
</evidence>
<dbReference type="PANTHER" id="PTHR12968:SF4">
    <property type="entry name" value="TECTONIC-LIKE COMPLEX MEMBER MKS1"/>
    <property type="match status" value="1"/>
</dbReference>
<evidence type="ECO:0000256" key="2">
    <source>
        <dbReference type="ARBA" id="ARBA00022490"/>
    </source>
</evidence>
<evidence type="ECO:0000256" key="4">
    <source>
        <dbReference type="ARBA" id="ARBA00023212"/>
    </source>
</evidence>
<organism evidence="6">
    <name type="scientific">Dendroctonus ponderosae</name>
    <name type="common">Mountain pine beetle</name>
    <dbReference type="NCBI Taxonomy" id="77166"/>
    <lineage>
        <taxon>Eukaryota</taxon>
        <taxon>Metazoa</taxon>
        <taxon>Ecdysozoa</taxon>
        <taxon>Arthropoda</taxon>
        <taxon>Hexapoda</taxon>
        <taxon>Insecta</taxon>
        <taxon>Pterygota</taxon>
        <taxon>Neoptera</taxon>
        <taxon>Endopterygota</taxon>
        <taxon>Coleoptera</taxon>
        <taxon>Polyphaga</taxon>
        <taxon>Cucujiformia</taxon>
        <taxon>Curculionidae</taxon>
        <taxon>Scolytinae</taxon>
        <taxon>Dendroctonus</taxon>
    </lineage>
</organism>
<sequence>MATEKIHFVNHPTLIQNDFRQNFEGTWLKNEKLLCTVGYNKQSKILRISPDITNTQRYVLKIHTEKERIFNYYIEHCSNNVPESIEVNEKTLIKKINDFEALKKEKLFPGPFKLPPRNKLYVFVFMEICSAKGFEYSDIFVQYQIKLPQGWFSSDLDHMKGRTHLCRAADENGLVHFGHNMEILLEYNLTNLGQSNEYSQLPYVYFEIISKGSWNRYRTEGLCYLQIPIYSSRTLTHNLKCFRFTKNPISEMRRYFIGDYQNYDDVSWIGIPNGYQENTINKYGTETICTGELNIKINVLHQSQEFLEERRGSIDKSSKTMLERLGSSALLKSVEQVIQEFKKARKEMLDARKHVADI</sequence>
<gene>
    <name evidence="6" type="ORF">YQE_01883</name>
</gene>
<dbReference type="GO" id="GO:0036038">
    <property type="term" value="C:MKS complex"/>
    <property type="evidence" value="ECO:0007669"/>
    <property type="project" value="TreeGrafter"/>
</dbReference>
<keyword evidence="2" id="KW-0963">Cytoplasm</keyword>
<keyword evidence="4" id="KW-0206">Cytoskeleton</keyword>
<comment type="subcellular location">
    <subcellularLocation>
        <location evidence="1">Cytoplasm</location>
        <location evidence="1">Cytoskeleton</location>
        <location evidence="1">Cilium basal body</location>
    </subcellularLocation>
</comment>